<gene>
    <name evidence="2" type="ORF">SB593_03880</name>
</gene>
<dbReference type="Proteomes" id="UP001304467">
    <property type="component" value="Unassembled WGS sequence"/>
</dbReference>
<sequence length="92" mass="9372">MTIAAWLMSLVGPMLIQALIAVGVGVLTVAGTDVALNQAIGWITSGVGGLPSDMANVLALGGVFQGVSYIVGAFTARVTMFGLSAAKRFFLK</sequence>
<comment type="caution">
    <text evidence="2">The sequence shown here is derived from an EMBL/GenBank/DDBJ whole genome shotgun (WGS) entry which is preliminary data.</text>
</comment>
<keyword evidence="1" id="KW-0812">Transmembrane</keyword>
<name>A0ABU5WGI6_9BURK</name>
<feature type="transmembrane region" description="Helical" evidence="1">
    <location>
        <begin position="6"/>
        <end position="27"/>
    </location>
</feature>
<dbReference type="Pfam" id="PF10734">
    <property type="entry name" value="DUF2523"/>
    <property type="match status" value="1"/>
</dbReference>
<evidence type="ECO:0000313" key="3">
    <source>
        <dbReference type="Proteomes" id="UP001304467"/>
    </source>
</evidence>
<keyword evidence="1" id="KW-1133">Transmembrane helix</keyword>
<accession>A0ABU5WGI6</accession>
<dbReference type="InterPro" id="IPR019670">
    <property type="entry name" value="DUF2523"/>
</dbReference>
<evidence type="ECO:0000256" key="1">
    <source>
        <dbReference type="SAM" id="Phobius"/>
    </source>
</evidence>
<evidence type="ECO:0000313" key="2">
    <source>
        <dbReference type="EMBL" id="MEB2578105.1"/>
    </source>
</evidence>
<dbReference type="EMBL" id="JAWRLE010000004">
    <property type="protein sequence ID" value="MEB2578105.1"/>
    <property type="molecule type" value="Genomic_DNA"/>
</dbReference>
<keyword evidence="3" id="KW-1185">Reference proteome</keyword>
<organism evidence="2 3">
    <name type="scientific">Burkholderia anthinoferrum</name>
    <dbReference type="NCBI Taxonomy" id="3090833"/>
    <lineage>
        <taxon>Bacteria</taxon>
        <taxon>Pseudomonadati</taxon>
        <taxon>Pseudomonadota</taxon>
        <taxon>Betaproteobacteria</taxon>
        <taxon>Burkholderiales</taxon>
        <taxon>Burkholderiaceae</taxon>
        <taxon>Burkholderia</taxon>
    </lineage>
</organism>
<protein>
    <submittedName>
        <fullName evidence="2">DUF2523 family protein</fullName>
    </submittedName>
</protein>
<reference evidence="2 3" key="1">
    <citation type="journal article" date="2023" name="Front. Microbiol.">
        <title>Genomic analyses of Burkholderia respiratory isolates indicates two evolutionarily distinct B. anthina clades.</title>
        <authorList>
            <person name="Pham A."/>
            <person name="Volmer J.G."/>
            <person name="Chambers D.C."/>
            <person name="Smith D.J."/>
            <person name="Reid D.W."/>
            <person name="Burr L."/>
            <person name="Wells T.J."/>
        </authorList>
    </citation>
    <scope>NUCLEOTIDE SEQUENCE [LARGE SCALE GENOMIC DNA]</scope>
    <source>
        <strain evidence="2 3">BCCIQ07A</strain>
    </source>
</reference>
<proteinExistence type="predicted"/>
<dbReference type="RefSeq" id="WP_089466178.1">
    <property type="nucleotide sequence ID" value="NZ_JAWRKY010000002.1"/>
</dbReference>
<keyword evidence="1" id="KW-0472">Membrane</keyword>